<organism evidence="1 2">
    <name type="scientific">Dorcoceras hygrometricum</name>
    <dbReference type="NCBI Taxonomy" id="472368"/>
    <lineage>
        <taxon>Eukaryota</taxon>
        <taxon>Viridiplantae</taxon>
        <taxon>Streptophyta</taxon>
        <taxon>Embryophyta</taxon>
        <taxon>Tracheophyta</taxon>
        <taxon>Spermatophyta</taxon>
        <taxon>Magnoliopsida</taxon>
        <taxon>eudicotyledons</taxon>
        <taxon>Gunneridae</taxon>
        <taxon>Pentapetalae</taxon>
        <taxon>asterids</taxon>
        <taxon>lamiids</taxon>
        <taxon>Lamiales</taxon>
        <taxon>Gesneriaceae</taxon>
        <taxon>Didymocarpoideae</taxon>
        <taxon>Trichosporeae</taxon>
        <taxon>Loxocarpinae</taxon>
        <taxon>Dorcoceras</taxon>
    </lineage>
</organism>
<reference evidence="1 2" key="1">
    <citation type="journal article" date="2015" name="Proc. Natl. Acad. Sci. U.S.A.">
        <title>The resurrection genome of Boea hygrometrica: A blueprint for survival of dehydration.</title>
        <authorList>
            <person name="Xiao L."/>
            <person name="Yang G."/>
            <person name="Zhang L."/>
            <person name="Yang X."/>
            <person name="Zhao S."/>
            <person name="Ji Z."/>
            <person name="Zhou Q."/>
            <person name="Hu M."/>
            <person name="Wang Y."/>
            <person name="Chen M."/>
            <person name="Xu Y."/>
            <person name="Jin H."/>
            <person name="Xiao X."/>
            <person name="Hu G."/>
            <person name="Bao F."/>
            <person name="Hu Y."/>
            <person name="Wan P."/>
            <person name="Li L."/>
            <person name="Deng X."/>
            <person name="Kuang T."/>
            <person name="Xiang C."/>
            <person name="Zhu J.K."/>
            <person name="Oliver M.J."/>
            <person name="He Y."/>
        </authorList>
    </citation>
    <scope>NUCLEOTIDE SEQUENCE [LARGE SCALE GENOMIC DNA]</scope>
    <source>
        <strain evidence="2">cv. XS01</strain>
    </source>
</reference>
<dbReference type="AlphaFoldDB" id="A0A2Z7CFC2"/>
<accession>A0A2Z7CFC2</accession>
<keyword evidence="2" id="KW-1185">Reference proteome</keyword>
<protein>
    <submittedName>
        <fullName evidence="1">Glycerol-3-phosphate acyltransferase 5-like</fullName>
    </submittedName>
</protein>
<keyword evidence="1" id="KW-0808">Transferase</keyword>
<dbReference type="EMBL" id="KQ998231">
    <property type="protein sequence ID" value="KZV43038.1"/>
    <property type="molecule type" value="Genomic_DNA"/>
</dbReference>
<proteinExistence type="predicted"/>
<keyword evidence="1" id="KW-0012">Acyltransferase</keyword>
<dbReference type="GO" id="GO:0016746">
    <property type="term" value="F:acyltransferase activity"/>
    <property type="evidence" value="ECO:0007669"/>
    <property type="project" value="UniProtKB-KW"/>
</dbReference>
<evidence type="ECO:0000313" key="2">
    <source>
        <dbReference type="Proteomes" id="UP000250235"/>
    </source>
</evidence>
<dbReference type="Proteomes" id="UP000250235">
    <property type="component" value="Unassembled WGS sequence"/>
</dbReference>
<name>A0A2Z7CFC2_9LAMI</name>
<sequence>MNSELHLLESNSLRVSNPTIPRSEFVDQLAPISSDLRVQLTMPSTARTTWSARLPSSARSFGPDRALNSTEHLTQLRVHISDRKPSSQLRMLYSAYAGQLRLQRSTQVTMVNIAYGDQLNLRWSFQLTMSTLAYDGHLANGAHFRLRWSLQLMVSI</sequence>
<evidence type="ECO:0000313" key="1">
    <source>
        <dbReference type="EMBL" id="KZV43038.1"/>
    </source>
</evidence>
<gene>
    <name evidence="1" type="ORF">F511_21434</name>
</gene>